<dbReference type="EMBL" id="FNTL01000004">
    <property type="protein sequence ID" value="SED78579.1"/>
    <property type="molecule type" value="Genomic_DNA"/>
</dbReference>
<dbReference type="RefSeq" id="WP_073366899.1">
    <property type="nucleotide sequence ID" value="NZ_FNTL01000004.1"/>
</dbReference>
<evidence type="ECO:0000259" key="1">
    <source>
        <dbReference type="Pfam" id="PF02538"/>
    </source>
</evidence>
<dbReference type="GO" id="GO:0017168">
    <property type="term" value="F:5-oxoprolinase (ATP-hydrolyzing) activity"/>
    <property type="evidence" value="ECO:0007669"/>
    <property type="project" value="TreeGrafter"/>
</dbReference>
<protein>
    <submittedName>
        <fullName evidence="2">N-methylhydantoinase B</fullName>
    </submittedName>
</protein>
<dbReference type="OrthoDB" id="102473at2"/>
<name>A0A1H5DIE2_RHOJO</name>
<gene>
    <name evidence="2" type="ORF">SAMN04490220_5544</name>
</gene>
<reference evidence="3" key="1">
    <citation type="submission" date="2016-10" db="EMBL/GenBank/DDBJ databases">
        <authorList>
            <person name="Varghese N."/>
        </authorList>
    </citation>
    <scope>NUCLEOTIDE SEQUENCE [LARGE SCALE GENOMIC DNA]</scope>
    <source>
        <strain evidence="3">DSM 44719</strain>
    </source>
</reference>
<dbReference type="Pfam" id="PF02538">
    <property type="entry name" value="Hydantoinase_B"/>
    <property type="match status" value="1"/>
</dbReference>
<dbReference type="Pfam" id="PF08882">
    <property type="entry name" value="Acetone_carb_G"/>
    <property type="match status" value="1"/>
</dbReference>
<dbReference type="Proteomes" id="UP000183407">
    <property type="component" value="Unassembled WGS sequence"/>
</dbReference>
<dbReference type="InterPro" id="IPR016750">
    <property type="entry name" value="Aceto_COase_bsu/gsu"/>
</dbReference>
<dbReference type="AlphaFoldDB" id="A0A1H5DIE2"/>
<proteinExistence type="predicted"/>
<accession>A0A1H5DIE2</accession>
<evidence type="ECO:0000313" key="3">
    <source>
        <dbReference type="Proteomes" id="UP000183407"/>
    </source>
</evidence>
<evidence type="ECO:0000313" key="2">
    <source>
        <dbReference type="EMBL" id="SED78579.1"/>
    </source>
</evidence>
<organism evidence="2 3">
    <name type="scientific">Rhodococcus jostii</name>
    <dbReference type="NCBI Taxonomy" id="132919"/>
    <lineage>
        <taxon>Bacteria</taxon>
        <taxon>Bacillati</taxon>
        <taxon>Actinomycetota</taxon>
        <taxon>Actinomycetes</taxon>
        <taxon>Mycobacteriales</taxon>
        <taxon>Nocardiaceae</taxon>
        <taxon>Rhodococcus</taxon>
    </lineage>
</organism>
<dbReference type="GO" id="GO:0006749">
    <property type="term" value="P:glutathione metabolic process"/>
    <property type="evidence" value="ECO:0007669"/>
    <property type="project" value="TreeGrafter"/>
</dbReference>
<dbReference type="PANTHER" id="PTHR11365">
    <property type="entry name" value="5-OXOPROLINASE RELATED"/>
    <property type="match status" value="1"/>
</dbReference>
<dbReference type="PANTHER" id="PTHR11365:SF23">
    <property type="entry name" value="HYPOTHETICAL 5-OXOPROLINASE (EUROFUNG)-RELATED"/>
    <property type="match status" value="1"/>
</dbReference>
<dbReference type="GO" id="GO:0005829">
    <property type="term" value="C:cytosol"/>
    <property type="evidence" value="ECO:0007669"/>
    <property type="project" value="TreeGrafter"/>
</dbReference>
<sequence length="757" mass="81233">MTTTIPGADKFQSTAKLATDLTIDASLRLYTPSDDTPVDPVTYAVISHKLTQINDEAATTIRKVSGSPVANEAADFNTVLGDPRGDLFALGSYISMHGTVVQRLIQWTLEHRSKNPGIREGDAFLVNDPWVGAAHQSDTAILRPIFVDGKLFAWVGATLHFLDLGGRYPSSLIPDAEDVFSESLPIPPVKIVENGEIREDIEDMFLRRSRLPLSAALDLRSLLAATTVAEQRIHDVVAAYGGDTVALVIQQILDSTEARFRHRLQELPNGTWRHMVLWDSAGVGDRSVYQIPVTMHKQDDSLVFDLREVAEQSGAVNSTRTLTEACIMSAVLPLLCPDLPWAPGAILRAVEFRFTQGTILAAEFPASVGGGTTQAAWSAVNAATALISKMLAACPQYKANLLAVSTPAWIFQLIGGLNKDGSPTLALSLDQAAGGIGARAWADGDDVAGMMLSPSCEIANVETQEWHEPLLWLYRDELPDSGGPGRFRGGNGGRSAIMAYDTAAPLFNMCYTSGVAVPSGAGLCGGWPSKTGYYKLARDTDIWQRYASSDIPRSEHDISDDLEWPPSQGGMLHIGLDDVLAIGWFGGGGFGDPLERDLGAVDSDLQEGAITEQHARDVYGAVLTGGVVDVDATEARRAELRGARLGFGPKPAPAPPRLQAGHRWLDENIALDPVGASDCARCGHHLGGPEENYKLGCHAVETPLGDTDRVWISPSNYIDATDIVFRQYVCPGCATLLETELTLAGAAPIHDKELAPC</sequence>
<dbReference type="InterPro" id="IPR003692">
    <property type="entry name" value="Hydantoinase_B"/>
</dbReference>
<feature type="domain" description="Hydantoinase B/oxoprolinase" evidence="1">
    <location>
        <begin position="39"/>
        <end position="593"/>
    </location>
</feature>
<dbReference type="InterPro" id="IPR045079">
    <property type="entry name" value="Oxoprolinase-like"/>
</dbReference>